<sequence length="304" mass="32900">MGPPADMAKALDYSSLANKSVLITGGASGLGSFIAAECAKHHAHVTIADIKETEGRAYQQRLKGEGLEVNFVQTDVTDWTSLVAAFKSAINHSHNSSIDVVVAVAGLFGAPFILPNEEPASLDRDPPPPPTAGPVFDVNIKGVYYTSKLAQHYFGLNPTSSPETKGKKSLIVMGSLLGYIEMPEVVDYPTSKWAVRGFFREARGPMERSGYRINLIAPWIMDTPMSKDFCEMFRSHDIAVGNPRDVVTAVIRCATDESISGRALGIGATGTFDLMDDREGGDSAPVIKHYLETEGKNYADFFHV</sequence>
<dbReference type="PROSITE" id="PS00061">
    <property type="entry name" value="ADH_SHORT"/>
    <property type="match status" value="1"/>
</dbReference>
<keyword evidence="2" id="KW-0521">NADP</keyword>
<dbReference type="GO" id="GO:0016491">
    <property type="term" value="F:oxidoreductase activity"/>
    <property type="evidence" value="ECO:0007669"/>
    <property type="project" value="UniProtKB-KW"/>
</dbReference>
<reference evidence="4" key="1">
    <citation type="submission" date="2021-03" db="EMBL/GenBank/DDBJ databases">
        <authorList>
            <person name="Tagirdzhanova G."/>
        </authorList>
    </citation>
    <scope>NUCLEOTIDE SEQUENCE</scope>
</reference>
<evidence type="ECO:0000313" key="4">
    <source>
        <dbReference type="EMBL" id="CAF9931272.1"/>
    </source>
</evidence>
<comment type="caution">
    <text evidence="4">The sequence shown here is derived from an EMBL/GenBank/DDBJ whole genome shotgun (WGS) entry which is preliminary data.</text>
</comment>
<dbReference type="Gene3D" id="3.40.50.720">
    <property type="entry name" value="NAD(P)-binding Rossmann-like Domain"/>
    <property type="match status" value="1"/>
</dbReference>
<organism evidence="4 5">
    <name type="scientific">Imshaugia aleurites</name>
    <dbReference type="NCBI Taxonomy" id="172621"/>
    <lineage>
        <taxon>Eukaryota</taxon>
        <taxon>Fungi</taxon>
        <taxon>Dikarya</taxon>
        <taxon>Ascomycota</taxon>
        <taxon>Pezizomycotina</taxon>
        <taxon>Lecanoromycetes</taxon>
        <taxon>OSLEUM clade</taxon>
        <taxon>Lecanoromycetidae</taxon>
        <taxon>Lecanorales</taxon>
        <taxon>Lecanorineae</taxon>
        <taxon>Parmeliaceae</taxon>
        <taxon>Imshaugia</taxon>
    </lineage>
</organism>
<dbReference type="InterPro" id="IPR002347">
    <property type="entry name" value="SDR_fam"/>
</dbReference>
<keyword evidence="3" id="KW-0560">Oxidoreductase</keyword>
<dbReference type="InterPro" id="IPR036291">
    <property type="entry name" value="NAD(P)-bd_dom_sf"/>
</dbReference>
<evidence type="ECO:0000256" key="2">
    <source>
        <dbReference type="ARBA" id="ARBA00022857"/>
    </source>
</evidence>
<gene>
    <name evidence="4" type="ORF">IMSHALPRED_008577</name>
</gene>
<dbReference type="Pfam" id="PF00106">
    <property type="entry name" value="adh_short"/>
    <property type="match status" value="1"/>
</dbReference>
<keyword evidence="5" id="KW-1185">Reference proteome</keyword>
<dbReference type="Proteomes" id="UP000664534">
    <property type="component" value="Unassembled WGS sequence"/>
</dbReference>
<dbReference type="EMBL" id="CAJPDT010000060">
    <property type="protein sequence ID" value="CAF9931272.1"/>
    <property type="molecule type" value="Genomic_DNA"/>
</dbReference>
<evidence type="ECO:0000313" key="5">
    <source>
        <dbReference type="Proteomes" id="UP000664534"/>
    </source>
</evidence>
<proteinExistence type="inferred from homology"/>
<dbReference type="InterPro" id="IPR020904">
    <property type="entry name" value="Sc_DH/Rdtase_CS"/>
</dbReference>
<dbReference type="PANTHER" id="PTHR43180">
    <property type="entry name" value="3-OXOACYL-(ACYL-CARRIER-PROTEIN) REDUCTASE (AFU_ORTHOLOGUE AFUA_6G11210)"/>
    <property type="match status" value="1"/>
</dbReference>
<accession>A0A8H3FUF9</accession>
<evidence type="ECO:0000256" key="3">
    <source>
        <dbReference type="ARBA" id="ARBA00023002"/>
    </source>
</evidence>
<protein>
    <recommendedName>
        <fullName evidence="6">NAD(P)-binding protein</fullName>
    </recommendedName>
</protein>
<dbReference type="OrthoDB" id="5371740at2759"/>
<dbReference type="SUPFAM" id="SSF51735">
    <property type="entry name" value="NAD(P)-binding Rossmann-fold domains"/>
    <property type="match status" value="1"/>
</dbReference>
<evidence type="ECO:0000256" key="1">
    <source>
        <dbReference type="ARBA" id="ARBA00006484"/>
    </source>
</evidence>
<comment type="similarity">
    <text evidence="1">Belongs to the short-chain dehydrogenases/reductases (SDR) family.</text>
</comment>
<dbReference type="AlphaFoldDB" id="A0A8H3FUF9"/>
<name>A0A8H3FUF9_9LECA</name>
<dbReference type="PRINTS" id="PR00081">
    <property type="entry name" value="GDHRDH"/>
</dbReference>
<dbReference type="PANTHER" id="PTHR43180:SF16">
    <property type="entry name" value="BACILYSIN BIOSYNTHESIS OXIDOREDUCTASE BACC"/>
    <property type="match status" value="1"/>
</dbReference>
<evidence type="ECO:0008006" key="6">
    <source>
        <dbReference type="Google" id="ProtNLM"/>
    </source>
</evidence>